<dbReference type="RefSeq" id="WP_070110167.1">
    <property type="nucleotide sequence ID" value="NZ_LZFO01000014.1"/>
</dbReference>
<dbReference type="Gene3D" id="3.40.190.10">
    <property type="entry name" value="Periplasmic binding protein-like II"/>
    <property type="match status" value="1"/>
</dbReference>
<dbReference type="STRING" id="1121290.CLAOCE_12000"/>
<evidence type="ECO:0000313" key="6">
    <source>
        <dbReference type="EMBL" id="OFI06167.1"/>
    </source>
</evidence>
<dbReference type="OrthoDB" id="9768630at2"/>
<dbReference type="Pfam" id="PF01547">
    <property type="entry name" value="SBP_bac_1"/>
    <property type="match status" value="1"/>
</dbReference>
<keyword evidence="2" id="KW-0732">Signal</keyword>
<dbReference type="PROSITE" id="PS51257">
    <property type="entry name" value="PROKAR_LIPOPROTEIN"/>
    <property type="match status" value="1"/>
</dbReference>
<keyword evidence="3" id="KW-0472">Membrane</keyword>
<dbReference type="PANTHER" id="PTHR43649:SF33">
    <property type="entry name" value="POLYGALACTURONAN_RHAMNOGALACTURONAN-BINDING PROTEIN YTCQ"/>
    <property type="match status" value="1"/>
</dbReference>
<gene>
    <name evidence="6" type="primary">araN</name>
    <name evidence="6" type="ORF">CLOACE_12000</name>
</gene>
<name>A0A1E8EZL8_9CLOT</name>
<evidence type="ECO:0000256" key="3">
    <source>
        <dbReference type="ARBA" id="ARBA00023136"/>
    </source>
</evidence>
<keyword evidence="5" id="KW-0449">Lipoprotein</keyword>
<dbReference type="InterPro" id="IPR006059">
    <property type="entry name" value="SBP"/>
</dbReference>
<dbReference type="AlphaFoldDB" id="A0A1E8EZL8"/>
<accession>A0A1E8EZL8</accession>
<evidence type="ECO:0000313" key="7">
    <source>
        <dbReference type="Proteomes" id="UP000175744"/>
    </source>
</evidence>
<dbReference type="PANTHER" id="PTHR43649">
    <property type="entry name" value="ARABINOSE-BINDING PROTEIN-RELATED"/>
    <property type="match status" value="1"/>
</dbReference>
<dbReference type="InterPro" id="IPR050490">
    <property type="entry name" value="Bact_solute-bd_prot1"/>
</dbReference>
<evidence type="ECO:0000256" key="1">
    <source>
        <dbReference type="ARBA" id="ARBA00022475"/>
    </source>
</evidence>
<reference evidence="6 7" key="1">
    <citation type="submission" date="2016-06" db="EMBL/GenBank/DDBJ databases">
        <title>Genome sequence of Clostridium acetireducens DSM 10703.</title>
        <authorList>
            <person name="Poehlein A."/>
            <person name="Fluechter S."/>
            <person name="Duerre P."/>
            <person name="Daniel R."/>
        </authorList>
    </citation>
    <scope>NUCLEOTIDE SEQUENCE [LARGE SCALE GENOMIC DNA]</scope>
    <source>
        <strain evidence="6 7">DSM 10703</strain>
    </source>
</reference>
<organism evidence="6 7">
    <name type="scientific">Clostridium acetireducens DSM 10703</name>
    <dbReference type="NCBI Taxonomy" id="1121290"/>
    <lineage>
        <taxon>Bacteria</taxon>
        <taxon>Bacillati</taxon>
        <taxon>Bacillota</taxon>
        <taxon>Clostridia</taxon>
        <taxon>Eubacteriales</taxon>
        <taxon>Clostridiaceae</taxon>
        <taxon>Clostridium</taxon>
    </lineage>
</organism>
<keyword evidence="7" id="KW-1185">Reference proteome</keyword>
<sequence length="433" mass="50601">MKIAKKFLIFIISLIFTFSIFGCTKKTKVNNNDKKEFKGNITIATAGIYTDILNSIAEDFIKENPKVKINVKSVDSDIEKMPSDYVNDNKFDLVQIPRESCSYITNKYSDKLMNLTSLVNSYKSKGYFFNSFINEIVNEEDNSIYCMPWSIRPIALYYRKDIFKKAGINPENIKTWDNFIEAGKKINEVYNGNVKIIGLKYEDSYDILLCMLNQLGGQFYDSKGNVYLYNDKLLKVLNIQKKMINEDIVLNLEDKWNDRIFYLKTNQLATVPYSLRYKKVIKDCLKDQSGNWGIMKLPAFENGGNQIANYDGAYLAISKNTKNKDLSIEFMKYIVMNNNANKVLLKYGVLSGYRPFYNNSVFENKDDYFQMQVERYFANIGDSRILYYGKNYPYVKENIKYISLKNLNKEKNLKSFLELKSKKLDEIIYKQKK</sequence>
<protein>
    <submittedName>
        <fullName evidence="6">Putative arabinose-binding protein</fullName>
    </submittedName>
</protein>
<comment type="caution">
    <text evidence="6">The sequence shown here is derived from an EMBL/GenBank/DDBJ whole genome shotgun (WGS) entry which is preliminary data.</text>
</comment>
<evidence type="ECO:0000256" key="2">
    <source>
        <dbReference type="ARBA" id="ARBA00022729"/>
    </source>
</evidence>
<keyword evidence="4" id="KW-0564">Palmitate</keyword>
<keyword evidence="1" id="KW-1003">Cell membrane</keyword>
<dbReference type="Proteomes" id="UP000175744">
    <property type="component" value="Unassembled WGS sequence"/>
</dbReference>
<proteinExistence type="predicted"/>
<dbReference type="SUPFAM" id="SSF53850">
    <property type="entry name" value="Periplasmic binding protein-like II"/>
    <property type="match status" value="1"/>
</dbReference>
<evidence type="ECO:0000256" key="4">
    <source>
        <dbReference type="ARBA" id="ARBA00023139"/>
    </source>
</evidence>
<dbReference type="EMBL" id="LZFO01000014">
    <property type="protein sequence ID" value="OFI06167.1"/>
    <property type="molecule type" value="Genomic_DNA"/>
</dbReference>
<evidence type="ECO:0000256" key="5">
    <source>
        <dbReference type="ARBA" id="ARBA00023288"/>
    </source>
</evidence>